<dbReference type="KEGG" id="lact:D7I46_08530"/>
<organism evidence="2 3">
    <name type="scientific">Lactococcus allomyrinae</name>
    <dbReference type="NCBI Taxonomy" id="2419773"/>
    <lineage>
        <taxon>Bacteria</taxon>
        <taxon>Bacillati</taxon>
        <taxon>Bacillota</taxon>
        <taxon>Bacilli</taxon>
        <taxon>Lactobacillales</taxon>
        <taxon>Streptococcaceae</taxon>
        <taxon>Lactococcus</taxon>
    </lineage>
</organism>
<sequence length="1139" mass="131507">MENKQLKALYLKTLQNIQSSPNQLKNFLEQNRQLFILPFEQLIQIHGQNSHASFLKTWEEWEKLGAVPRRGQIALQALREFNNPHSKRENYFDVTQLAHHELEFEDLMLGCEQMQSYLQLEGWVYDSSKLPSGNYEAYLFQLSKRTLANFEYLSENEKKLVPLIAQYNLAASFNLLDDEQFRVLHQRLFEALTNKGIRFNRVIKIGNNLSTSQYQSIKDSMEEISRLAEQQKEHSFEEELHELVSNGGIYSENISENFELNSLDDTEIAQLMTEVISQLKTSSQALAEMEENDSDYSFYESDYGQVIDNLDVLREEMLYRGAEVPARYLYLTIPYDEVPIQKEFREKLEQVTQGELTFKTLKLEEYTSPKIEKSISGEVEQTKIQSENLEVPAAVLSKSTTILISGEAQYRDAMIEAYKVLYESYMHQVELKAQGHNVSGGYDVYDLKTAKGSIQLGYHYLGRALGTDDDSKVVFTFSSGTEYFETQPMSTPIRSRAYAVFEQGLSTLHFEPETPENIETVEKTSNPEREETDKKPKLDRVEYLTVLRDRLIPEQQRGWFAIGSLPDVPDLSVTDVALAIYHENGTALPVVRMNLEGKMDFFNGLEYAEERTGISDFENKVTQAAFDLRDEFYTRNGLSVPIERSAAQNQSSMVERLKVDFQENVKPQNEREFSDEDKLLQEQFIADMETLGANVSYLKTASPENLIKEGRSWQTQKYLFEANLIRRGHTKTMWDEAIDDFKTKNQITIEAATELFNFNDFQQYKKQEGHPYLSEKSWVIPSEQASKDKDIFLEKLKTAYLGEISSFQFAQTNNSGRVFYFKERIQYYEFYANQLLQAENHSTSQSSYHFEWLSAADKVEIENIVNPAYENDGYLMLTFDQWKEEFEGQLKDKEIEEPLSELPIEELFQHIKEKMNLDDDYIISGEQLCKASFGGILNEVLVTYDGEDFEIADLADKISGVEHFEEKFDLALQTVKQELLPEQEGSVIVEAQEENRESEQSSANEVPNNEYEEFSLFDFDNGDVSKDTETPETPSFDSTDDLTVQEVKAVEKPQNKQEIMLPSQDFIFPDNLDNFYPKTPTEKVEANIQAIQLVKQLEQEGRAATADEQSRLAKYVGWGDLLMSFSMRTVLNLLSKEHC</sequence>
<proteinExistence type="predicted"/>
<evidence type="ECO:0000313" key="2">
    <source>
        <dbReference type="EMBL" id="AYG01135.1"/>
    </source>
</evidence>
<accession>A0A387BB88</accession>
<reference evidence="2 3" key="1">
    <citation type="submission" date="2018-09" db="EMBL/GenBank/DDBJ databases">
        <title>Genome sequencing of strain 1JSPR-7.</title>
        <authorList>
            <person name="Heo J."/>
            <person name="Kim S.-J."/>
            <person name="Kwon S.-W."/>
        </authorList>
    </citation>
    <scope>NUCLEOTIDE SEQUENCE [LARGE SCALE GENOMIC DNA]</scope>
    <source>
        <strain evidence="2 3">1JSPR-7</strain>
    </source>
</reference>
<name>A0A387BB88_9LACT</name>
<dbReference type="Proteomes" id="UP000269374">
    <property type="component" value="Chromosome"/>
</dbReference>
<gene>
    <name evidence="2" type="ORF">D7I46_08530</name>
</gene>
<dbReference type="AlphaFoldDB" id="A0A387BB88"/>
<feature type="region of interest" description="Disordered" evidence="1">
    <location>
        <begin position="515"/>
        <end position="534"/>
    </location>
</feature>
<evidence type="ECO:0000313" key="3">
    <source>
        <dbReference type="Proteomes" id="UP000269374"/>
    </source>
</evidence>
<feature type="compositionally biased region" description="Basic and acidic residues" evidence="1">
    <location>
        <begin position="520"/>
        <end position="534"/>
    </location>
</feature>
<evidence type="ECO:0000256" key="1">
    <source>
        <dbReference type="SAM" id="MobiDB-lite"/>
    </source>
</evidence>
<protein>
    <submittedName>
        <fullName evidence="2">Uncharacterized protein</fullName>
    </submittedName>
</protein>
<keyword evidence="3" id="KW-1185">Reference proteome</keyword>
<dbReference type="EMBL" id="CP032627">
    <property type="protein sequence ID" value="AYG01135.1"/>
    <property type="molecule type" value="Genomic_DNA"/>
</dbReference>
<dbReference type="RefSeq" id="WP_120772515.1">
    <property type="nucleotide sequence ID" value="NZ_CP032627.1"/>
</dbReference>
<feature type="region of interest" description="Disordered" evidence="1">
    <location>
        <begin position="1020"/>
        <end position="1039"/>
    </location>
</feature>